<evidence type="ECO:0000256" key="9">
    <source>
        <dbReference type="HAMAP-Rule" id="MF_00236"/>
    </source>
</evidence>
<dbReference type="PANTHER" id="PTHR42982:SF1">
    <property type="entry name" value="SEC-INDEPENDENT PROTEIN TRANSLOCASE PROTEIN TATA"/>
    <property type="match status" value="1"/>
</dbReference>
<dbReference type="EMBL" id="JXYS01000026">
    <property type="protein sequence ID" value="KJF18054.1"/>
    <property type="molecule type" value="Genomic_DNA"/>
</dbReference>
<evidence type="ECO:0000256" key="10">
    <source>
        <dbReference type="SAM" id="MobiDB-lite"/>
    </source>
</evidence>
<dbReference type="STRING" id="1280514.AXFE_11530"/>
<keyword evidence="5 9" id="KW-0653">Protein transport</keyword>
<dbReference type="PANTHER" id="PTHR42982">
    <property type="entry name" value="SEC-INDEPENDENT PROTEIN TRANSLOCASE PROTEIN TATA"/>
    <property type="match status" value="1"/>
</dbReference>
<evidence type="ECO:0000256" key="6">
    <source>
        <dbReference type="ARBA" id="ARBA00022989"/>
    </source>
</evidence>
<dbReference type="Pfam" id="PF02416">
    <property type="entry name" value="TatA_B_E"/>
    <property type="match status" value="1"/>
</dbReference>
<comment type="caution">
    <text evidence="11">The sequence shown here is derived from an EMBL/GenBank/DDBJ whole genome shotgun (WGS) entry which is preliminary data.</text>
</comment>
<evidence type="ECO:0000256" key="7">
    <source>
        <dbReference type="ARBA" id="ARBA00023010"/>
    </source>
</evidence>
<keyword evidence="3 9" id="KW-1003">Cell membrane</keyword>
<organism evidence="11 12">
    <name type="scientific">Acidithrix ferrooxidans</name>
    <dbReference type="NCBI Taxonomy" id="1280514"/>
    <lineage>
        <taxon>Bacteria</taxon>
        <taxon>Bacillati</taxon>
        <taxon>Actinomycetota</taxon>
        <taxon>Acidimicrobiia</taxon>
        <taxon>Acidimicrobiales</taxon>
        <taxon>Acidimicrobiaceae</taxon>
        <taxon>Acidithrix</taxon>
    </lineage>
</organism>
<feature type="region of interest" description="Disordered" evidence="10">
    <location>
        <begin position="53"/>
        <end position="78"/>
    </location>
</feature>
<feature type="transmembrane region" description="Helical" evidence="9">
    <location>
        <begin position="6"/>
        <end position="30"/>
    </location>
</feature>
<evidence type="ECO:0000256" key="1">
    <source>
        <dbReference type="ARBA" id="ARBA00004162"/>
    </source>
</evidence>
<keyword evidence="6 9" id="KW-1133">Transmembrane helix</keyword>
<dbReference type="GO" id="GO:0043953">
    <property type="term" value="P:protein transport by the Tat complex"/>
    <property type="evidence" value="ECO:0007669"/>
    <property type="project" value="UniProtKB-UniRule"/>
</dbReference>
<comment type="subcellular location">
    <subcellularLocation>
        <location evidence="1 9">Cell membrane</location>
        <topology evidence="1 9">Single-pass membrane protein</topology>
    </subcellularLocation>
</comment>
<evidence type="ECO:0000313" key="11">
    <source>
        <dbReference type="EMBL" id="KJF18054.1"/>
    </source>
</evidence>
<protein>
    <recommendedName>
        <fullName evidence="9">Sec-independent protein translocase protein TatA</fullName>
    </recommendedName>
</protein>
<evidence type="ECO:0000256" key="5">
    <source>
        <dbReference type="ARBA" id="ARBA00022927"/>
    </source>
</evidence>
<accession>A0A0D8HJL2</accession>
<keyword evidence="7 9" id="KW-0811">Translocation</keyword>
<gene>
    <name evidence="11" type="primary">tatAd</name>
    <name evidence="9" type="synonym">tatA</name>
    <name evidence="11" type="ORF">AXFE_11530</name>
</gene>
<evidence type="ECO:0000313" key="12">
    <source>
        <dbReference type="Proteomes" id="UP000032360"/>
    </source>
</evidence>
<keyword evidence="4 9" id="KW-0812">Transmembrane</keyword>
<dbReference type="NCBIfam" id="TIGR01411">
    <property type="entry name" value="tatAE"/>
    <property type="match status" value="1"/>
</dbReference>
<comment type="function">
    <text evidence="9">Part of the twin-arginine translocation (Tat) system that transports large folded proteins containing a characteristic twin-arginine motif in their signal peptide across membranes. TatA could form the protein-conducting channel of the Tat system.</text>
</comment>
<dbReference type="GO" id="GO:0033281">
    <property type="term" value="C:TAT protein transport complex"/>
    <property type="evidence" value="ECO:0007669"/>
    <property type="project" value="UniProtKB-UniRule"/>
</dbReference>
<dbReference type="Proteomes" id="UP000032360">
    <property type="component" value="Unassembled WGS sequence"/>
</dbReference>
<reference evidence="11 12" key="1">
    <citation type="submission" date="2015-01" db="EMBL/GenBank/DDBJ databases">
        <title>Draft genome of the acidophilic iron oxidizer Acidithrix ferrooxidans strain Py-F3.</title>
        <authorList>
            <person name="Poehlein A."/>
            <person name="Eisen S."/>
            <person name="Schloemann M."/>
            <person name="Johnson B.D."/>
            <person name="Daniel R."/>
            <person name="Muehling M."/>
        </authorList>
    </citation>
    <scope>NUCLEOTIDE SEQUENCE [LARGE SCALE GENOMIC DNA]</scope>
    <source>
        <strain evidence="11 12">Py-F3</strain>
    </source>
</reference>
<dbReference type="InterPro" id="IPR003369">
    <property type="entry name" value="TatA/B/E"/>
</dbReference>
<dbReference type="Gene3D" id="1.20.5.3310">
    <property type="match status" value="1"/>
</dbReference>
<dbReference type="RefSeq" id="WP_052604921.1">
    <property type="nucleotide sequence ID" value="NZ_JXYS01000026.1"/>
</dbReference>
<sequence length="78" mass="8752">MLHYLFGRFAFLDLGAPELVVILAILLLLFGGKKLPELSRSLGESMRELRKGLSGDIKDDHKDEKKEKTEPKDKDVAA</sequence>
<name>A0A0D8HJL2_9ACTN</name>
<keyword evidence="12" id="KW-1185">Reference proteome</keyword>
<keyword evidence="2 9" id="KW-0813">Transport</keyword>
<evidence type="ECO:0000256" key="3">
    <source>
        <dbReference type="ARBA" id="ARBA00022475"/>
    </source>
</evidence>
<dbReference type="AlphaFoldDB" id="A0A0D8HJL2"/>
<keyword evidence="8 9" id="KW-0472">Membrane</keyword>
<proteinExistence type="inferred from homology"/>
<dbReference type="InterPro" id="IPR006312">
    <property type="entry name" value="TatA/E"/>
</dbReference>
<evidence type="ECO:0000256" key="2">
    <source>
        <dbReference type="ARBA" id="ARBA00022448"/>
    </source>
</evidence>
<evidence type="ECO:0000256" key="8">
    <source>
        <dbReference type="ARBA" id="ARBA00023136"/>
    </source>
</evidence>
<comment type="subunit">
    <text evidence="9">The Tat system comprises two distinct complexes: a TatABC complex, containing multiple copies of TatA, TatB and TatC subunits, and a separate TatA complex, containing only TatA subunits. Substrates initially bind to the TatABC complex, which probably triggers association of the separate TatA complex to form the active translocon.</text>
</comment>
<dbReference type="HAMAP" id="MF_00236">
    <property type="entry name" value="TatA_E"/>
    <property type="match status" value="1"/>
</dbReference>
<evidence type="ECO:0000256" key="4">
    <source>
        <dbReference type="ARBA" id="ARBA00022692"/>
    </source>
</evidence>
<comment type="similarity">
    <text evidence="9">Belongs to the TatA/E family.</text>
</comment>
<dbReference type="GO" id="GO:0008320">
    <property type="term" value="F:protein transmembrane transporter activity"/>
    <property type="evidence" value="ECO:0007669"/>
    <property type="project" value="UniProtKB-UniRule"/>
</dbReference>